<dbReference type="InterPro" id="IPR020103">
    <property type="entry name" value="PsdUridine_synth_cat_dom_sf"/>
</dbReference>
<evidence type="ECO:0000313" key="6">
    <source>
        <dbReference type="EMBL" id="QHB53031.1"/>
    </source>
</evidence>
<dbReference type="InterPro" id="IPR050188">
    <property type="entry name" value="RluA_PseudoU_synthase"/>
</dbReference>
<dbReference type="PANTHER" id="PTHR21600:SF87">
    <property type="entry name" value="RNA PSEUDOURIDYLATE SYNTHASE DOMAIN-CONTAINING PROTEIN 1"/>
    <property type="match status" value="1"/>
</dbReference>
<evidence type="ECO:0000256" key="1">
    <source>
        <dbReference type="ARBA" id="ARBA00000073"/>
    </source>
</evidence>
<evidence type="ECO:0000256" key="2">
    <source>
        <dbReference type="ARBA" id="ARBA00010876"/>
    </source>
</evidence>
<dbReference type="RefSeq" id="WP_003553184.1">
    <property type="nucleotide sequence ID" value="NZ_CABKOL010000104.1"/>
</dbReference>
<evidence type="ECO:0000256" key="3">
    <source>
        <dbReference type="ARBA" id="ARBA00031870"/>
    </source>
</evidence>
<accession>A0A6P1ECN6</accession>
<dbReference type="GO" id="GO:0003723">
    <property type="term" value="F:RNA binding"/>
    <property type="evidence" value="ECO:0007669"/>
    <property type="project" value="InterPro"/>
</dbReference>
<sequence length="302" mass="34286">MNTQWLFKTTVPQTMDGKPLRYLLHHYWLLPKHLVFSLRSDERILVNNRYLPVNFPVHFHDHISLTFIPSDFQHPFPQVLPDSAATLKILYEDANLIVINKRRGNKTHPNQPGEVGATINHLAAYLKTKGMLPYMVHRLDQETSGAILFAKNPAVVPTLVAKIAAKNIKRTYLAWVVGTDIDSQGIIDFPIGLDPNDKRKRMIDGSHPAKSLTHYTVLQKEDGYSLLAVQLETGRTHQIRVHLAAIGHPLVGDPLYNPDDKHPFLLLHSWKLKIPLPFSEQVIEITAPLPAHFDDFKLSLLT</sequence>
<dbReference type="AlphaFoldDB" id="A0A6P1ECN6"/>
<dbReference type="CDD" id="cd02869">
    <property type="entry name" value="PseudoU_synth_RluA_like"/>
    <property type="match status" value="1"/>
</dbReference>
<reference evidence="6 7" key="1">
    <citation type="submission" date="2019-12" db="EMBL/GenBank/DDBJ databases">
        <title>Lactobacillus hilgardii FLUB.</title>
        <authorList>
            <person name="Gustaw K."/>
        </authorList>
    </citation>
    <scope>NUCLEOTIDE SEQUENCE [LARGE SCALE GENOMIC DNA]</scope>
    <source>
        <strain evidence="6 7">FLUB</strain>
    </source>
</reference>
<dbReference type="Pfam" id="PF00849">
    <property type="entry name" value="PseudoU_synth_2"/>
    <property type="match status" value="1"/>
</dbReference>
<dbReference type="InterPro" id="IPR006145">
    <property type="entry name" value="PsdUridine_synth_RsuA/RluA"/>
</dbReference>
<dbReference type="InterPro" id="IPR006224">
    <property type="entry name" value="PsdUridine_synth_RluA-like_CS"/>
</dbReference>
<dbReference type="SMR" id="A0A6P1ECN6"/>
<comment type="catalytic activity">
    <reaction evidence="1">
        <text>a uridine in RNA = a pseudouridine in RNA</text>
        <dbReference type="Rhea" id="RHEA:48348"/>
        <dbReference type="Rhea" id="RHEA-COMP:12068"/>
        <dbReference type="Rhea" id="RHEA-COMP:12069"/>
        <dbReference type="ChEBI" id="CHEBI:65314"/>
        <dbReference type="ChEBI" id="CHEBI:65315"/>
    </reaction>
</comment>
<dbReference type="Proteomes" id="UP000465035">
    <property type="component" value="Chromosome"/>
</dbReference>
<dbReference type="PROSITE" id="PS01129">
    <property type="entry name" value="PSI_RLU"/>
    <property type="match status" value="1"/>
</dbReference>
<dbReference type="GO" id="GO:0000455">
    <property type="term" value="P:enzyme-directed rRNA pseudouridine synthesis"/>
    <property type="evidence" value="ECO:0007669"/>
    <property type="project" value="TreeGrafter"/>
</dbReference>
<name>A0A6P1ECN6_LENHI</name>
<dbReference type="GeneID" id="69059282"/>
<dbReference type="Gene3D" id="3.30.2350.10">
    <property type="entry name" value="Pseudouridine synthase"/>
    <property type="match status" value="1"/>
</dbReference>
<dbReference type="GO" id="GO:0009982">
    <property type="term" value="F:pseudouridine synthase activity"/>
    <property type="evidence" value="ECO:0007669"/>
    <property type="project" value="InterPro"/>
</dbReference>
<dbReference type="GO" id="GO:0140098">
    <property type="term" value="F:catalytic activity, acting on RNA"/>
    <property type="evidence" value="ECO:0007669"/>
    <property type="project" value="UniProtKB-ARBA"/>
</dbReference>
<protein>
    <recommendedName>
        <fullName evidence="3">RNA pseudouridylate synthase</fullName>
    </recommendedName>
    <alternativeName>
        <fullName evidence="4">RNA-uridine isomerase</fullName>
    </alternativeName>
</protein>
<feature type="domain" description="Pseudouridine synthase RsuA/RluA-like" evidence="5">
    <location>
        <begin position="95"/>
        <end position="245"/>
    </location>
</feature>
<evidence type="ECO:0000259" key="5">
    <source>
        <dbReference type="Pfam" id="PF00849"/>
    </source>
</evidence>
<proteinExistence type="inferred from homology"/>
<organism evidence="6 7">
    <name type="scientific">Lentilactobacillus hilgardii</name>
    <name type="common">Lactobacillus hilgardii</name>
    <dbReference type="NCBI Taxonomy" id="1588"/>
    <lineage>
        <taxon>Bacteria</taxon>
        <taxon>Bacillati</taxon>
        <taxon>Bacillota</taxon>
        <taxon>Bacilli</taxon>
        <taxon>Lactobacillales</taxon>
        <taxon>Lactobacillaceae</taxon>
        <taxon>Lentilactobacillus</taxon>
    </lineage>
</organism>
<evidence type="ECO:0000256" key="4">
    <source>
        <dbReference type="ARBA" id="ARBA00033164"/>
    </source>
</evidence>
<dbReference type="SUPFAM" id="SSF55120">
    <property type="entry name" value="Pseudouridine synthase"/>
    <property type="match status" value="1"/>
</dbReference>
<dbReference type="EMBL" id="CP047121">
    <property type="protein sequence ID" value="QHB53031.1"/>
    <property type="molecule type" value="Genomic_DNA"/>
</dbReference>
<comment type="similarity">
    <text evidence="2">Belongs to the pseudouridine synthase RluA family.</text>
</comment>
<gene>
    <name evidence="6" type="ORF">GQR93_12945</name>
</gene>
<dbReference type="PANTHER" id="PTHR21600">
    <property type="entry name" value="MITOCHONDRIAL RNA PSEUDOURIDINE SYNTHASE"/>
    <property type="match status" value="1"/>
</dbReference>
<evidence type="ECO:0000313" key="7">
    <source>
        <dbReference type="Proteomes" id="UP000465035"/>
    </source>
</evidence>